<accession>H2TRM4</accession>
<evidence type="ECO:0000256" key="4">
    <source>
        <dbReference type="ARBA" id="ARBA00022679"/>
    </source>
</evidence>
<dbReference type="GO" id="GO:0004306">
    <property type="term" value="F:ethanolamine-phosphate cytidylyltransferase activity"/>
    <property type="evidence" value="ECO:0007669"/>
    <property type="project" value="UniProtKB-EC"/>
</dbReference>
<evidence type="ECO:0000256" key="8">
    <source>
        <dbReference type="ARBA" id="ARBA00023264"/>
    </source>
</evidence>
<dbReference type="InterPro" id="IPR014729">
    <property type="entry name" value="Rossmann-like_a/b/a_fold"/>
</dbReference>
<dbReference type="AlphaFoldDB" id="H2TRM4"/>
<evidence type="ECO:0000256" key="1">
    <source>
        <dbReference type="ARBA" id="ARBA00005189"/>
    </source>
</evidence>
<organism evidence="14 15">
    <name type="scientific">Takifugu rubripes</name>
    <name type="common">Japanese pufferfish</name>
    <name type="synonym">Fugu rubripes</name>
    <dbReference type="NCBI Taxonomy" id="31033"/>
    <lineage>
        <taxon>Eukaryota</taxon>
        <taxon>Metazoa</taxon>
        <taxon>Chordata</taxon>
        <taxon>Craniata</taxon>
        <taxon>Vertebrata</taxon>
        <taxon>Euteleostomi</taxon>
        <taxon>Actinopterygii</taxon>
        <taxon>Neopterygii</taxon>
        <taxon>Teleostei</taxon>
        <taxon>Neoteleostei</taxon>
        <taxon>Acanthomorphata</taxon>
        <taxon>Eupercaria</taxon>
        <taxon>Tetraodontiformes</taxon>
        <taxon>Tetradontoidea</taxon>
        <taxon>Tetraodontidae</taxon>
        <taxon>Takifugu</taxon>
    </lineage>
</organism>
<dbReference type="Pfam" id="PF01467">
    <property type="entry name" value="CTP_transf_like"/>
    <property type="match status" value="2"/>
</dbReference>
<dbReference type="STRING" id="31033.ENSTRUP00000027331"/>
<keyword evidence="4" id="KW-0808">Transferase</keyword>
<dbReference type="InterPro" id="IPR044608">
    <property type="entry name" value="Ect1/PCYT2"/>
</dbReference>
<feature type="compositionally biased region" description="Polar residues" evidence="12">
    <location>
        <begin position="337"/>
        <end position="350"/>
    </location>
</feature>
<dbReference type="PANTHER" id="PTHR45780">
    <property type="entry name" value="ETHANOLAMINE-PHOSPHATE CYTIDYLYLTRANSFERASE"/>
    <property type="match status" value="1"/>
</dbReference>
<name>H2TRM4_TAKRU</name>
<dbReference type="InParanoid" id="H2TRM4"/>
<dbReference type="NCBIfam" id="TIGR00125">
    <property type="entry name" value="cyt_tran_rel"/>
    <property type="match status" value="2"/>
</dbReference>
<dbReference type="EC" id="2.7.7.14" evidence="10"/>
<dbReference type="InterPro" id="IPR004821">
    <property type="entry name" value="Cyt_trans-like"/>
</dbReference>
<evidence type="ECO:0000256" key="12">
    <source>
        <dbReference type="SAM" id="MobiDB-lite"/>
    </source>
</evidence>
<evidence type="ECO:0000256" key="6">
    <source>
        <dbReference type="ARBA" id="ARBA00023098"/>
    </source>
</evidence>
<evidence type="ECO:0000256" key="5">
    <source>
        <dbReference type="ARBA" id="ARBA00022695"/>
    </source>
</evidence>
<feature type="region of interest" description="Disordered" evidence="12">
    <location>
        <begin position="1"/>
        <end position="33"/>
    </location>
</feature>
<dbReference type="SUPFAM" id="SSF52374">
    <property type="entry name" value="Nucleotidylyl transferase"/>
    <property type="match status" value="2"/>
</dbReference>
<reference evidence="14 15" key="1">
    <citation type="journal article" date="2011" name="Genome Biol. Evol.">
        <title>Integration of the genetic map and genome assembly of fugu facilitates insights into distinct features of genome evolution in teleosts and mammals.</title>
        <authorList>
            <person name="Kai W."/>
            <person name="Kikuchi K."/>
            <person name="Tohari S."/>
            <person name="Chew A.K."/>
            <person name="Tay A."/>
            <person name="Fujiwara A."/>
            <person name="Hosoya S."/>
            <person name="Suetake H."/>
            <person name="Naruse K."/>
            <person name="Brenner S."/>
            <person name="Suzuki Y."/>
            <person name="Venkatesh B."/>
        </authorList>
    </citation>
    <scope>NUCLEOTIDE SEQUENCE [LARGE SCALE GENOMIC DNA]</scope>
</reference>
<dbReference type="GeneTree" id="ENSGT00550000075065"/>
<feature type="domain" description="Cytidyltransferase-like" evidence="13">
    <location>
        <begin position="41"/>
        <end position="165"/>
    </location>
</feature>
<proteinExistence type="inferred from homology"/>
<protein>
    <recommendedName>
        <fullName evidence="10">ethanolamine-phosphate cytidylyltransferase</fullName>
        <ecNumber evidence="10">2.7.7.14</ecNumber>
    </recommendedName>
    <alternativeName>
        <fullName evidence="11">CTP:phosphoethanolamine cytidylyltransferase</fullName>
    </alternativeName>
</protein>
<evidence type="ECO:0000313" key="14">
    <source>
        <dbReference type="Ensembl" id="ENSTRUP00000027331.3"/>
    </source>
</evidence>
<keyword evidence="8" id="KW-1208">Phospholipid metabolism</keyword>
<sequence>MIKNGHHQQHQGSAAAGRDAAVTPGGAARSPEKRRRRVRVWCDGCYDMVHYGHSNQLRQAKAMGDYLIVGVHTDSEIAKHKGPPVFTQEERYKMVRAIKWVDEVVEGAPYVTTLGTLDKYDSDFCVHGDDITLTVDGKDTYEEVKTSGRYRECKRTQGVSTTDLVGRMLLMTKAHHSNIDSSDYQQHTDNFGKKGHSPWTGVSQFLQTSQKIIQFASGQEPQPGDTIIYVAGAFDLFHIGHVDFLEAVYKLAEKPYVIVGLHFDQEVNRYKGKNYPIMNVHERTLSVLACRYVSEVVIGAPFAVTKDLLDHFKVDLVCHGRTEIYPGRDGSDPYAVRTTTPHPPTTSDAFLQSDPFSFGPVLLTSRSPGGEESCGSWTAGTASPPMPSYRG</sequence>
<evidence type="ECO:0000256" key="2">
    <source>
        <dbReference type="ARBA" id="ARBA00010101"/>
    </source>
</evidence>
<dbReference type="FunFam" id="3.40.50.620:FF:000108">
    <property type="entry name" value="Ethanolamine-phosphate cytidylyltransferase isoform 2"/>
    <property type="match status" value="1"/>
</dbReference>
<keyword evidence="15" id="KW-1185">Reference proteome</keyword>
<evidence type="ECO:0000256" key="7">
    <source>
        <dbReference type="ARBA" id="ARBA00023209"/>
    </source>
</evidence>
<reference evidence="14" key="2">
    <citation type="submission" date="2025-08" db="UniProtKB">
        <authorList>
            <consortium name="Ensembl"/>
        </authorList>
    </citation>
    <scope>IDENTIFICATION</scope>
</reference>
<dbReference type="Proteomes" id="UP000005226">
    <property type="component" value="Chromosome 5"/>
</dbReference>
<dbReference type="Ensembl" id="ENSTRUT00000027440.3">
    <property type="protein sequence ID" value="ENSTRUP00000027331.3"/>
    <property type="gene ID" value="ENSTRUG00000032860.1"/>
</dbReference>
<evidence type="ECO:0000256" key="3">
    <source>
        <dbReference type="ARBA" id="ARBA00022516"/>
    </source>
</evidence>
<comment type="pathway">
    <text evidence="1">Lipid metabolism.</text>
</comment>
<dbReference type="CDD" id="cd02174">
    <property type="entry name" value="CCT"/>
    <property type="match status" value="1"/>
</dbReference>
<dbReference type="OMA" id="QCKYINA"/>
<evidence type="ECO:0000256" key="11">
    <source>
        <dbReference type="ARBA" id="ARBA00031473"/>
    </source>
</evidence>
<keyword evidence="6" id="KW-0443">Lipid metabolism</keyword>
<dbReference type="InterPro" id="IPR041723">
    <property type="entry name" value="CCT"/>
</dbReference>
<dbReference type="PANTHER" id="PTHR45780:SF2">
    <property type="entry name" value="ETHANOLAMINE-PHOSPHATE CYTIDYLYLTRANSFERASE"/>
    <property type="match status" value="1"/>
</dbReference>
<feature type="region of interest" description="Disordered" evidence="12">
    <location>
        <begin position="329"/>
        <end position="352"/>
    </location>
</feature>
<evidence type="ECO:0000259" key="13">
    <source>
        <dbReference type="Pfam" id="PF01467"/>
    </source>
</evidence>
<keyword evidence="5" id="KW-0548">Nucleotidyltransferase</keyword>
<feature type="region of interest" description="Disordered" evidence="12">
    <location>
        <begin position="366"/>
        <end position="391"/>
    </location>
</feature>
<gene>
    <name evidence="14" type="primary">LOC101064308</name>
</gene>
<dbReference type="HOGENOM" id="CLU_031246_2_2_1"/>
<reference evidence="14" key="3">
    <citation type="submission" date="2025-09" db="UniProtKB">
        <authorList>
            <consortium name="Ensembl"/>
        </authorList>
    </citation>
    <scope>IDENTIFICATION</scope>
</reference>
<evidence type="ECO:0000313" key="15">
    <source>
        <dbReference type="Proteomes" id="UP000005226"/>
    </source>
</evidence>
<comment type="pathway">
    <text evidence="9">Phospholipid metabolism; phosphatidylethanolamine biosynthesis; phosphatidylethanolamine from ethanolamine: step 2/3.</text>
</comment>
<feature type="domain" description="Cytidyltransferase-like" evidence="13">
    <location>
        <begin position="230"/>
        <end position="321"/>
    </location>
</feature>
<dbReference type="GO" id="GO:0006646">
    <property type="term" value="P:phosphatidylethanolamine biosynthetic process"/>
    <property type="evidence" value="ECO:0007669"/>
    <property type="project" value="UniProtKB-UniPathway"/>
</dbReference>
<comment type="similarity">
    <text evidence="2">Belongs to the cytidylyltransferase family.</text>
</comment>
<keyword evidence="7" id="KW-0594">Phospholipid biosynthesis</keyword>
<evidence type="ECO:0000256" key="10">
    <source>
        <dbReference type="ARBA" id="ARBA00024221"/>
    </source>
</evidence>
<evidence type="ECO:0000256" key="9">
    <source>
        <dbReference type="ARBA" id="ARBA00024191"/>
    </source>
</evidence>
<dbReference type="Gene3D" id="3.40.50.620">
    <property type="entry name" value="HUPs"/>
    <property type="match status" value="2"/>
</dbReference>
<dbReference type="UniPathway" id="UPA00558">
    <property type="reaction ID" value="UER00742"/>
</dbReference>
<keyword evidence="3" id="KW-0444">Lipid biosynthesis</keyword>
<dbReference type="GO" id="GO:0005737">
    <property type="term" value="C:cytoplasm"/>
    <property type="evidence" value="ECO:0007669"/>
    <property type="project" value="TreeGrafter"/>
</dbReference>